<dbReference type="InterPro" id="IPR007138">
    <property type="entry name" value="ABM_dom"/>
</dbReference>
<protein>
    <submittedName>
        <fullName evidence="2">Antibiotic biosynthesis monooxygenase</fullName>
    </submittedName>
</protein>
<keyword evidence="2" id="KW-0503">Monooxygenase</keyword>
<dbReference type="SUPFAM" id="SSF54909">
    <property type="entry name" value="Dimeric alpha+beta barrel"/>
    <property type="match status" value="2"/>
</dbReference>
<name>A0A652KMK5_9ACTN</name>
<dbReference type="GO" id="GO:0004497">
    <property type="term" value="F:monooxygenase activity"/>
    <property type="evidence" value="ECO:0007669"/>
    <property type="project" value="UniProtKB-KW"/>
</dbReference>
<comment type="caution">
    <text evidence="2">The sequence shown here is derived from an EMBL/GenBank/DDBJ whole genome shotgun (WGS) entry which is preliminary data.</text>
</comment>
<evidence type="ECO:0000313" key="2">
    <source>
        <dbReference type="EMBL" id="TXS24891.1"/>
    </source>
</evidence>
<reference evidence="2" key="1">
    <citation type="submission" date="2018-10" db="EMBL/GenBank/DDBJ databases">
        <authorList>
            <person name="Hariharan J."/>
            <person name="Choudoir M.J."/>
            <person name="Diebold P."/>
            <person name="Panke-Buisse K."/>
            <person name="Campbell A.N."/>
            <person name="Buckley D.H."/>
        </authorList>
    </citation>
    <scope>NUCLEOTIDE SEQUENCE</scope>
    <source>
        <strain evidence="2">Gb1</strain>
    </source>
</reference>
<accession>A0A652KMK5</accession>
<keyword evidence="2" id="KW-0560">Oxidoreductase</keyword>
<organism evidence="2">
    <name type="scientific">Streptomyces sp. gb1(2016)</name>
    <dbReference type="NCBI Taxonomy" id="1828321"/>
    <lineage>
        <taxon>Bacteria</taxon>
        <taxon>Bacillati</taxon>
        <taxon>Actinomycetota</taxon>
        <taxon>Actinomycetes</taxon>
        <taxon>Kitasatosporales</taxon>
        <taxon>Streptomycetaceae</taxon>
        <taxon>Streptomyces</taxon>
    </lineage>
</organism>
<sequence length="236" mass="25987">MTSVRFNSRPDLTRSDAGIVKISTWDTGTPERQRLAVEAVREAWGSRDWPHPGLLSYTVHTGDDGRTLLHYSQWTSEEAYQEFVRNGRDARNDEIDAAVPGVERLGLDTFELYRSGSLGSGAREPGCVVTVDIRFDGPDPARQRAWVDAVFEALESDPAPAPGGVSAHLHASTDGTRVVNYAEWETAQAHIDALDPADGRIGSLTPQWHRVQHHPGLKGSTVRRWTLALSIGAELR</sequence>
<evidence type="ECO:0000259" key="1">
    <source>
        <dbReference type="Pfam" id="PF03992"/>
    </source>
</evidence>
<dbReference type="InterPro" id="IPR011008">
    <property type="entry name" value="Dimeric_a/b-barrel"/>
</dbReference>
<dbReference type="Gene3D" id="3.30.70.100">
    <property type="match status" value="2"/>
</dbReference>
<dbReference type="EMBL" id="RDBM01000037">
    <property type="protein sequence ID" value="TXS24891.1"/>
    <property type="molecule type" value="Genomic_DNA"/>
</dbReference>
<dbReference type="AlphaFoldDB" id="A0A652KMK5"/>
<feature type="domain" description="ABM" evidence="1">
    <location>
        <begin position="129"/>
        <end position="191"/>
    </location>
</feature>
<feature type="domain" description="ABM" evidence="1">
    <location>
        <begin position="50"/>
        <end position="86"/>
    </location>
</feature>
<dbReference type="RefSeq" id="WP_147985406.1">
    <property type="nucleotide sequence ID" value="NZ_RDBM01000037.1"/>
</dbReference>
<proteinExistence type="predicted"/>
<gene>
    <name evidence="2" type="ORF">EAO74_31530</name>
</gene>
<dbReference type="Pfam" id="PF03992">
    <property type="entry name" value="ABM"/>
    <property type="match status" value="2"/>
</dbReference>